<evidence type="ECO:0008006" key="4">
    <source>
        <dbReference type="Google" id="ProtNLM"/>
    </source>
</evidence>
<evidence type="ECO:0000256" key="1">
    <source>
        <dbReference type="SAM" id="MobiDB-lite"/>
    </source>
</evidence>
<gene>
    <name evidence="2" type="ORF">GB883_16965</name>
</gene>
<dbReference type="Gene3D" id="3.40.50.10320">
    <property type="entry name" value="LmbE-like"/>
    <property type="match status" value="1"/>
</dbReference>
<reference evidence="2 3" key="1">
    <citation type="submission" date="2019-10" db="EMBL/GenBank/DDBJ databases">
        <title>Georgenia wutianyii sp. nov. and Georgenia yuyongxinii sp. nov. isolated from plateau pika (Ochotona curzoniae) in the Qinghai-Tibet plateau of China.</title>
        <authorList>
            <person name="Tian Z."/>
        </authorList>
    </citation>
    <scope>NUCLEOTIDE SEQUENCE [LARGE SCALE GENOMIC DNA]</scope>
    <source>
        <strain evidence="2 3">DSM 21501</strain>
    </source>
</reference>
<sequence>MARATSTRPRRSGTRGAPEPVRAEQGRARPRPPGGGPGLGGRLVRALAAIAVLALVVPVVLDEPPVTENPRFAGDVVVFYPEHPDDETLLGASAIRAALAQKGAGNVYVVLVSQGRGVAPALPGPSLAGMTLAEIGARRVSELGAAMRALGVEAGHVVVLPDLQPGPADNLAEMRATALRLERSEARAGRSVTHVAHSYVDDPNPLHRANGRVLKDLADAGLVHDALFWVRPYEKLVIPRPELRRFQALTPADVRAVRAAIRAYRHADPAAGLDAIGYRSTPWSFAMLSADGHLTSYLHTAAVPG</sequence>
<proteinExistence type="predicted"/>
<dbReference type="OrthoDB" id="1754135at2"/>
<dbReference type="SUPFAM" id="SSF102588">
    <property type="entry name" value="LmbE-like"/>
    <property type="match status" value="1"/>
</dbReference>
<dbReference type="AlphaFoldDB" id="A0A7J5UKI8"/>
<organism evidence="2 3">
    <name type="scientific">Georgenia thermotolerans</name>
    <dbReference type="NCBI Taxonomy" id="527326"/>
    <lineage>
        <taxon>Bacteria</taxon>
        <taxon>Bacillati</taxon>
        <taxon>Actinomycetota</taxon>
        <taxon>Actinomycetes</taxon>
        <taxon>Micrococcales</taxon>
        <taxon>Bogoriellaceae</taxon>
        <taxon>Georgenia</taxon>
    </lineage>
</organism>
<name>A0A7J5UKI8_9MICO</name>
<accession>A0A7J5UKI8</accession>
<dbReference type="EMBL" id="WHJE01000112">
    <property type="protein sequence ID" value="KAE8762902.1"/>
    <property type="molecule type" value="Genomic_DNA"/>
</dbReference>
<evidence type="ECO:0000313" key="3">
    <source>
        <dbReference type="Proteomes" id="UP000451860"/>
    </source>
</evidence>
<comment type="caution">
    <text evidence="2">The sequence shown here is derived from an EMBL/GenBank/DDBJ whole genome shotgun (WGS) entry which is preliminary data.</text>
</comment>
<dbReference type="Proteomes" id="UP000451860">
    <property type="component" value="Unassembled WGS sequence"/>
</dbReference>
<keyword evidence="3" id="KW-1185">Reference proteome</keyword>
<dbReference type="InterPro" id="IPR024078">
    <property type="entry name" value="LmbE-like_dom_sf"/>
</dbReference>
<protein>
    <recommendedName>
        <fullName evidence="4">PIG-L family deacetylase</fullName>
    </recommendedName>
</protein>
<feature type="region of interest" description="Disordered" evidence="1">
    <location>
        <begin position="1"/>
        <end position="39"/>
    </location>
</feature>
<evidence type="ECO:0000313" key="2">
    <source>
        <dbReference type="EMBL" id="KAE8762902.1"/>
    </source>
</evidence>